<proteinExistence type="predicted"/>
<dbReference type="Proteomes" id="UP000039865">
    <property type="component" value="Unassembled WGS sequence"/>
</dbReference>
<evidence type="ECO:0000259" key="4">
    <source>
        <dbReference type="PROSITE" id="PS50119"/>
    </source>
</evidence>
<evidence type="ECO:0000256" key="2">
    <source>
        <dbReference type="PROSITE-ProRule" id="PRU00024"/>
    </source>
</evidence>
<dbReference type="InterPro" id="IPR001841">
    <property type="entry name" value="Znf_RING"/>
</dbReference>
<evidence type="ECO:0000313" key="7">
    <source>
        <dbReference type="Proteomes" id="UP000039865"/>
    </source>
</evidence>
<keyword evidence="1" id="KW-0479">Metal-binding</keyword>
<dbReference type="PROSITE" id="PS50119">
    <property type="entry name" value="ZF_BBOX"/>
    <property type="match status" value="1"/>
</dbReference>
<dbReference type="Pfam" id="PF07534">
    <property type="entry name" value="TLD"/>
    <property type="match status" value="1"/>
</dbReference>
<keyword evidence="7" id="KW-1185">Reference proteome</keyword>
<feature type="domain" description="B box-type" evidence="4">
    <location>
        <begin position="77"/>
        <end position="124"/>
    </location>
</feature>
<dbReference type="InterPro" id="IPR000315">
    <property type="entry name" value="Znf_B-box"/>
</dbReference>
<dbReference type="InterPro" id="IPR006571">
    <property type="entry name" value="TLDc_dom"/>
</dbReference>
<dbReference type="PROSITE" id="PS50089">
    <property type="entry name" value="ZF_RING_2"/>
    <property type="match status" value="1"/>
</dbReference>
<dbReference type="SMART" id="SM00584">
    <property type="entry name" value="TLDc"/>
    <property type="match status" value="1"/>
</dbReference>
<dbReference type="InParanoid" id="A0A077ZVQ3"/>
<dbReference type="AlphaFoldDB" id="A0A077ZVQ3"/>
<evidence type="ECO:0000256" key="1">
    <source>
        <dbReference type="ARBA" id="ARBA00022723"/>
    </source>
</evidence>
<dbReference type="SUPFAM" id="SSF57850">
    <property type="entry name" value="RING/U-box"/>
    <property type="match status" value="1"/>
</dbReference>
<dbReference type="EMBL" id="CCKQ01001410">
    <property type="protein sequence ID" value="CDW72516.1"/>
    <property type="molecule type" value="Genomic_DNA"/>
</dbReference>
<dbReference type="InterPro" id="IPR013083">
    <property type="entry name" value="Znf_RING/FYVE/PHD"/>
</dbReference>
<keyword evidence="2" id="KW-0862">Zinc</keyword>
<dbReference type="GO" id="GO:0008270">
    <property type="term" value="F:zinc ion binding"/>
    <property type="evidence" value="ECO:0007669"/>
    <property type="project" value="UniProtKB-KW"/>
</dbReference>
<feature type="domain" description="RING-type" evidence="3">
    <location>
        <begin position="7"/>
        <end position="52"/>
    </location>
</feature>
<gene>
    <name evidence="6" type="primary">Contig16893.g17992</name>
    <name evidence="6" type="ORF">STYLEM_1478</name>
</gene>
<dbReference type="OrthoDB" id="287615at2759"/>
<keyword evidence="2" id="KW-0863">Zinc-finger</keyword>
<evidence type="ECO:0000259" key="3">
    <source>
        <dbReference type="PROSITE" id="PS50089"/>
    </source>
</evidence>
<dbReference type="PANTHER" id="PTHR23354:SF122">
    <property type="entry name" value="GTPASE-ACTIVATING PROTEIN SKYWALKER"/>
    <property type="match status" value="1"/>
</dbReference>
<dbReference type="PROSITE" id="PS51886">
    <property type="entry name" value="TLDC"/>
    <property type="match status" value="1"/>
</dbReference>
<sequence length="397" mass="45678">MDAYIKCGGCSHFYNLSQRRPMILSCGDTVCNQCIQFQISTQGSLKKCPVDDTCQSVEGSQIIPVKQLMNNLDKLNTININCDTHSEKMVKRYCQTTHKLLCSTCQTNCLCLDHKSADHQHFKRKDLEKLIQQKIPKLQNLIERIEVIIHRLQQYLNKDMMFKASEFLGLIDQINQLLDPDQLQEDLGLFNINQKSHESKIENLQNIQILKMQNEQSIKYSYEDILQLIEKDMPQHFRGLVDIHLQSLKNSDIKGFNKLLPLNGQTRLIYKATIDGFQATNFHQKCDSQGPTISFIQSEHGQVFGGYTSIPWTSSLQKNITDNDAFIFSLSKNTLHKQYQNYDHAVLHHNGYLMVFGSSFPDIWIKNDCNINTISLCNIGHTYLPPQGLSFNDQQIN</sequence>
<evidence type="ECO:0000259" key="5">
    <source>
        <dbReference type="PROSITE" id="PS51886"/>
    </source>
</evidence>
<name>A0A077ZVQ3_STYLE</name>
<organism evidence="6 7">
    <name type="scientific">Stylonychia lemnae</name>
    <name type="common">Ciliate</name>
    <dbReference type="NCBI Taxonomy" id="5949"/>
    <lineage>
        <taxon>Eukaryota</taxon>
        <taxon>Sar</taxon>
        <taxon>Alveolata</taxon>
        <taxon>Ciliophora</taxon>
        <taxon>Intramacronucleata</taxon>
        <taxon>Spirotrichea</taxon>
        <taxon>Stichotrichia</taxon>
        <taxon>Sporadotrichida</taxon>
        <taxon>Oxytrichidae</taxon>
        <taxon>Stylonychinae</taxon>
        <taxon>Stylonychia</taxon>
    </lineage>
</organism>
<reference evidence="6 7" key="1">
    <citation type="submission" date="2014-06" db="EMBL/GenBank/DDBJ databases">
        <authorList>
            <person name="Swart Estienne"/>
        </authorList>
    </citation>
    <scope>NUCLEOTIDE SEQUENCE [LARGE SCALE GENOMIC DNA]</scope>
    <source>
        <strain evidence="6 7">130c</strain>
    </source>
</reference>
<feature type="domain" description="TLDc" evidence="5">
    <location>
        <begin position="227"/>
        <end position="397"/>
    </location>
</feature>
<dbReference type="Gene3D" id="3.30.40.10">
    <property type="entry name" value="Zinc/RING finger domain, C3HC4 (zinc finger)"/>
    <property type="match status" value="1"/>
</dbReference>
<accession>A0A077ZVQ3</accession>
<protein>
    <submittedName>
        <fullName evidence="6">Tldc domain-containing protein</fullName>
    </submittedName>
</protein>
<evidence type="ECO:0000313" key="6">
    <source>
        <dbReference type="EMBL" id="CDW72516.1"/>
    </source>
</evidence>
<dbReference type="PANTHER" id="PTHR23354">
    <property type="entry name" value="NUCLEOLAR PROTEIN 7/ESTROGEN RECEPTOR COACTIVATOR-RELATED"/>
    <property type="match status" value="1"/>
</dbReference>